<evidence type="ECO:0000256" key="4">
    <source>
        <dbReference type="ARBA" id="ARBA00022679"/>
    </source>
</evidence>
<dbReference type="RefSeq" id="WP_322474558.1">
    <property type="nucleotide sequence ID" value="NZ_JBHRZG010000024.1"/>
</dbReference>
<protein>
    <submittedName>
        <fullName evidence="7">Class I SAM-dependent methyltransferase</fullName>
        <ecNumber evidence="7">2.1.1.172</ecNumber>
        <ecNumber evidence="7">2.1.1.174</ecNumber>
    </submittedName>
</protein>
<evidence type="ECO:0000256" key="5">
    <source>
        <dbReference type="SAM" id="MobiDB-lite"/>
    </source>
</evidence>
<sequence length="399" mass="41510">MTSGRKQKIRVARPPGARRGGDAEPAPSPRARYAEMQPALLPPRLEGLSALTKPGVRGYPGIDDAQALLVQVMRKDRVKGDVLDLSAMGGLLGSLPGVTLRAVEGSAPALAVLEHAGLTPLAAVPGDDLSGHWPERARTVALVLAGDRGNAYAHAQVAWAHANTPPGGTLYLAGDRDKGFDRYVRAASAAFGTGETVARDGGMRVAKLVRRPGPTPPIPEPEGYEAHGVTVVGRPGVFSAAKPDRATALLLDDLADLDLSGRTVLDLGCGAGLIGAWAARRGAQVTLVDADLQSVRSAEATLAASGVTGEVIHSDVDSALAGRQFDVILSNPPFHVGRGVVLDVAREFMAAAGRLLRPGGAVYLVANEPLPYEQPLARVGTVRERVRAGGFKVLQAIRS</sequence>
<dbReference type="PANTHER" id="PTHR47816:SF4">
    <property type="entry name" value="RIBOSOMAL RNA SMALL SUBUNIT METHYLTRANSFERASE C"/>
    <property type="match status" value="1"/>
</dbReference>
<dbReference type="InterPro" id="IPR002052">
    <property type="entry name" value="DNA_methylase_N6_adenine_CS"/>
</dbReference>
<dbReference type="CDD" id="cd02440">
    <property type="entry name" value="AdoMet_MTases"/>
    <property type="match status" value="1"/>
</dbReference>
<dbReference type="InterPro" id="IPR046977">
    <property type="entry name" value="RsmC/RlmG"/>
</dbReference>
<dbReference type="SUPFAM" id="SSF53335">
    <property type="entry name" value="S-adenosyl-L-methionine-dependent methyltransferases"/>
    <property type="match status" value="1"/>
</dbReference>
<evidence type="ECO:0000313" key="7">
    <source>
        <dbReference type="EMBL" id="MFC3835450.1"/>
    </source>
</evidence>
<organism evidence="7 8">
    <name type="scientific">Deinococcus rufus</name>
    <dbReference type="NCBI Taxonomy" id="2136097"/>
    <lineage>
        <taxon>Bacteria</taxon>
        <taxon>Thermotogati</taxon>
        <taxon>Deinococcota</taxon>
        <taxon>Deinococci</taxon>
        <taxon>Deinococcales</taxon>
        <taxon>Deinococcaceae</taxon>
        <taxon>Deinococcus</taxon>
    </lineage>
</organism>
<dbReference type="Proteomes" id="UP001595803">
    <property type="component" value="Unassembled WGS sequence"/>
</dbReference>
<dbReference type="PANTHER" id="PTHR47816">
    <property type="entry name" value="RIBOSOMAL RNA SMALL SUBUNIT METHYLTRANSFERASE C"/>
    <property type="match status" value="1"/>
</dbReference>
<evidence type="ECO:0000256" key="1">
    <source>
        <dbReference type="ARBA" id="ARBA00022490"/>
    </source>
</evidence>
<dbReference type="EC" id="2.1.1.174" evidence="7"/>
<dbReference type="InterPro" id="IPR007848">
    <property type="entry name" value="Small_mtfrase_dom"/>
</dbReference>
<keyword evidence="3 7" id="KW-0489">Methyltransferase</keyword>
<dbReference type="PROSITE" id="PS00092">
    <property type="entry name" value="N6_MTASE"/>
    <property type="match status" value="1"/>
</dbReference>
<dbReference type="InterPro" id="IPR029063">
    <property type="entry name" value="SAM-dependent_MTases_sf"/>
</dbReference>
<gene>
    <name evidence="7" type="ORF">ACFOSB_21520</name>
</gene>
<feature type="compositionally biased region" description="Basic residues" evidence="5">
    <location>
        <begin position="1"/>
        <end position="11"/>
    </location>
</feature>
<dbReference type="GO" id="GO:0052914">
    <property type="term" value="F:16S rRNA (guanine(1207)-N(2))-methyltransferase activity"/>
    <property type="evidence" value="ECO:0007669"/>
    <property type="project" value="UniProtKB-EC"/>
</dbReference>
<evidence type="ECO:0000256" key="2">
    <source>
        <dbReference type="ARBA" id="ARBA00022552"/>
    </source>
</evidence>
<dbReference type="Pfam" id="PF05175">
    <property type="entry name" value="MTS"/>
    <property type="match status" value="1"/>
</dbReference>
<keyword evidence="8" id="KW-1185">Reference proteome</keyword>
<evidence type="ECO:0000259" key="6">
    <source>
        <dbReference type="Pfam" id="PF05175"/>
    </source>
</evidence>
<keyword evidence="4 7" id="KW-0808">Transferase</keyword>
<accession>A0ABV7ZGW3</accession>
<name>A0ABV7ZGW3_9DEIO</name>
<keyword evidence="1" id="KW-0963">Cytoplasm</keyword>
<dbReference type="EMBL" id="JBHRZG010000024">
    <property type="protein sequence ID" value="MFC3835450.1"/>
    <property type="molecule type" value="Genomic_DNA"/>
</dbReference>
<reference evidence="8" key="1">
    <citation type="journal article" date="2019" name="Int. J. Syst. Evol. Microbiol.">
        <title>The Global Catalogue of Microorganisms (GCM) 10K type strain sequencing project: providing services to taxonomists for standard genome sequencing and annotation.</title>
        <authorList>
            <consortium name="The Broad Institute Genomics Platform"/>
            <consortium name="The Broad Institute Genome Sequencing Center for Infectious Disease"/>
            <person name="Wu L."/>
            <person name="Ma J."/>
        </authorList>
    </citation>
    <scope>NUCLEOTIDE SEQUENCE [LARGE SCALE GENOMIC DNA]</scope>
    <source>
        <strain evidence="8">CCTCC AB 2017081</strain>
    </source>
</reference>
<feature type="domain" description="Methyltransferase small" evidence="6">
    <location>
        <begin position="229"/>
        <end position="395"/>
    </location>
</feature>
<dbReference type="GO" id="GO:0052916">
    <property type="term" value="F:23S rRNA (guanine(1835)-N(2))-methyltransferase activity"/>
    <property type="evidence" value="ECO:0007669"/>
    <property type="project" value="UniProtKB-EC"/>
</dbReference>
<dbReference type="EC" id="2.1.1.172" evidence="7"/>
<dbReference type="Gene3D" id="3.40.50.150">
    <property type="entry name" value="Vaccinia Virus protein VP39"/>
    <property type="match status" value="2"/>
</dbReference>
<evidence type="ECO:0000313" key="8">
    <source>
        <dbReference type="Proteomes" id="UP001595803"/>
    </source>
</evidence>
<feature type="region of interest" description="Disordered" evidence="5">
    <location>
        <begin position="1"/>
        <end position="31"/>
    </location>
</feature>
<keyword evidence="2" id="KW-0698">rRNA processing</keyword>
<proteinExistence type="predicted"/>
<evidence type="ECO:0000256" key="3">
    <source>
        <dbReference type="ARBA" id="ARBA00022603"/>
    </source>
</evidence>
<comment type="caution">
    <text evidence="7">The sequence shown here is derived from an EMBL/GenBank/DDBJ whole genome shotgun (WGS) entry which is preliminary data.</text>
</comment>